<keyword evidence="4" id="KW-1185">Reference proteome</keyword>
<feature type="domain" description="Fe/B12 periplasmic-binding" evidence="2">
    <location>
        <begin position="38"/>
        <end position="284"/>
    </location>
</feature>
<dbReference type="NCBIfam" id="NF038402">
    <property type="entry name" value="TroA_like"/>
    <property type="match status" value="1"/>
</dbReference>
<dbReference type="PANTHER" id="PTHR30535:SF34">
    <property type="entry name" value="MOLYBDATE-BINDING PROTEIN MOLA"/>
    <property type="match status" value="1"/>
</dbReference>
<name>A0A5B8XY60_9DELT</name>
<dbReference type="InterPro" id="IPR050902">
    <property type="entry name" value="ABC_Transporter_SBP"/>
</dbReference>
<accession>A0A5B8XY60</accession>
<dbReference type="RefSeq" id="WP_146960713.1">
    <property type="nucleotide sequence ID" value="NZ_CP042467.1"/>
</dbReference>
<organism evidence="3 4">
    <name type="scientific">Microvenator marinus</name>
    <dbReference type="NCBI Taxonomy" id="2600177"/>
    <lineage>
        <taxon>Bacteria</taxon>
        <taxon>Deltaproteobacteria</taxon>
        <taxon>Bradymonadales</taxon>
        <taxon>Microvenatoraceae</taxon>
        <taxon>Microvenator</taxon>
    </lineage>
</organism>
<dbReference type="PANTHER" id="PTHR30535">
    <property type="entry name" value="VITAMIN B12-BINDING PROTEIN"/>
    <property type="match status" value="1"/>
</dbReference>
<dbReference type="Pfam" id="PF01497">
    <property type="entry name" value="Peripla_BP_2"/>
    <property type="match status" value="1"/>
</dbReference>
<dbReference type="InterPro" id="IPR054828">
    <property type="entry name" value="Vit_B12_bind_prot"/>
</dbReference>
<keyword evidence="1" id="KW-0732">Signal</keyword>
<dbReference type="EMBL" id="CP042467">
    <property type="protein sequence ID" value="QED28359.1"/>
    <property type="molecule type" value="Genomic_DNA"/>
</dbReference>
<dbReference type="Gene3D" id="3.40.50.1980">
    <property type="entry name" value="Nitrogenase molybdenum iron protein domain"/>
    <property type="match status" value="2"/>
</dbReference>
<dbReference type="PROSITE" id="PS50983">
    <property type="entry name" value="FE_B12_PBP"/>
    <property type="match status" value="1"/>
</dbReference>
<gene>
    <name evidence="3" type="ORF">FRD01_14185</name>
</gene>
<protein>
    <submittedName>
        <fullName evidence="3">ABC transporter substrate-binding protein</fullName>
    </submittedName>
</protein>
<evidence type="ECO:0000313" key="3">
    <source>
        <dbReference type="EMBL" id="QED28359.1"/>
    </source>
</evidence>
<dbReference type="InterPro" id="IPR002491">
    <property type="entry name" value="ABC_transptr_periplasmic_BD"/>
</dbReference>
<evidence type="ECO:0000313" key="4">
    <source>
        <dbReference type="Proteomes" id="UP000321595"/>
    </source>
</evidence>
<evidence type="ECO:0000256" key="1">
    <source>
        <dbReference type="ARBA" id="ARBA00022729"/>
    </source>
</evidence>
<dbReference type="Proteomes" id="UP000321595">
    <property type="component" value="Chromosome"/>
</dbReference>
<dbReference type="OrthoDB" id="9787830at2"/>
<dbReference type="SUPFAM" id="SSF53807">
    <property type="entry name" value="Helical backbone' metal receptor"/>
    <property type="match status" value="1"/>
</dbReference>
<dbReference type="GO" id="GO:0071281">
    <property type="term" value="P:cellular response to iron ion"/>
    <property type="evidence" value="ECO:0007669"/>
    <property type="project" value="TreeGrafter"/>
</dbReference>
<evidence type="ECO:0000259" key="2">
    <source>
        <dbReference type="PROSITE" id="PS50983"/>
    </source>
</evidence>
<proteinExistence type="predicted"/>
<sequence>MAILALFCLLSGCESKTKTAPEPGIIAASAELPDKPLRIVSLAPNITEILFALGAGERVVAVTRFCDFPTEVKELPKIGGVVDPDVENIAAQRPDLVIGVTSGGDPGVTRALDTLEIPYAFLKMETLEETFQGILTISKLVGAEASGKSLHDDMRARIEKITARKSPHQHKTLVVFGHKPIVGAGPGTFAHDLIELAGGQNVLADYPQAYPTLDIETVIKLNPDRILDITMQEEGSADFWAPFEKIEAVHSGNVYRSADPALMRPGPRLVESLQIFGMAIHGKHTAH</sequence>
<dbReference type="KEGG" id="bbae:FRD01_14185"/>
<dbReference type="CDD" id="cd01143">
    <property type="entry name" value="YvrC"/>
    <property type="match status" value="1"/>
</dbReference>
<reference evidence="3 4" key="1">
    <citation type="submission" date="2019-08" db="EMBL/GenBank/DDBJ databases">
        <authorList>
            <person name="Liang Q."/>
        </authorList>
    </citation>
    <scope>NUCLEOTIDE SEQUENCE [LARGE SCALE GENOMIC DNA]</scope>
    <source>
        <strain evidence="3 4">V1718</strain>
    </source>
</reference>
<dbReference type="AlphaFoldDB" id="A0A5B8XY60"/>